<keyword evidence="2" id="KW-1133">Transmembrane helix</keyword>
<proteinExistence type="predicted"/>
<keyword evidence="2" id="KW-0812">Transmembrane</keyword>
<gene>
    <name evidence="3" type="ORF">B0T20DRAFT_66824</name>
</gene>
<reference evidence="3" key="2">
    <citation type="submission" date="2023-07" db="EMBL/GenBank/DDBJ databases">
        <authorList>
            <consortium name="Lawrence Berkeley National Laboratory"/>
            <person name="Haridas S."/>
            <person name="Hensen N."/>
            <person name="Bonometti L."/>
            <person name="Westerberg I."/>
            <person name="Brannstrom I.O."/>
            <person name="Guillou S."/>
            <person name="Cros-Aarteil S."/>
            <person name="Calhoun S."/>
            <person name="Kuo A."/>
            <person name="Mondo S."/>
            <person name="Pangilinan J."/>
            <person name="Riley R."/>
            <person name="LaButti K."/>
            <person name="Andreopoulos B."/>
            <person name="Lipzen A."/>
            <person name="Chen C."/>
            <person name="Yanf M."/>
            <person name="Daum C."/>
            <person name="Ng V."/>
            <person name="Clum A."/>
            <person name="Steindorff A."/>
            <person name="Ohm R."/>
            <person name="Martin F."/>
            <person name="Silar P."/>
            <person name="Natvig D."/>
            <person name="Lalanne C."/>
            <person name="Gautier V."/>
            <person name="Ament-velasquez S.L."/>
            <person name="Kruys A."/>
            <person name="Hutchinson M.I."/>
            <person name="Powell A.J."/>
            <person name="Barry K."/>
            <person name="Miller A.N."/>
            <person name="Grigoriev I.V."/>
            <person name="Debuchy R."/>
            <person name="Gladieux P."/>
            <person name="Thoren M.H."/>
            <person name="Johannesson H."/>
        </authorList>
    </citation>
    <scope>NUCLEOTIDE SEQUENCE</scope>
    <source>
        <strain evidence="3">FGSC 1904</strain>
    </source>
</reference>
<sequence length="141" mass="14280">MAPLPSPISETLTMGLLLSRSCSNDYRYGCGSIPADKRPILIVVGVIVAIIVISVILCSCGCCTCTMGERGAGNNNNNNAQGQGGNSGDGNTAGGTAGAPAVPDVPPPMYQEAGAPPPTYQRETGDGGGQASVERPQPRYA</sequence>
<dbReference type="AlphaFoldDB" id="A0AAE0P2J4"/>
<name>A0AAE0P2J4_SORBR</name>
<evidence type="ECO:0000256" key="1">
    <source>
        <dbReference type="SAM" id="MobiDB-lite"/>
    </source>
</evidence>
<comment type="caution">
    <text evidence="3">The sequence shown here is derived from an EMBL/GenBank/DDBJ whole genome shotgun (WGS) entry which is preliminary data.</text>
</comment>
<keyword evidence="2" id="KW-0472">Membrane</keyword>
<feature type="compositionally biased region" description="Pro residues" evidence="1">
    <location>
        <begin position="103"/>
        <end position="119"/>
    </location>
</feature>
<dbReference type="Proteomes" id="UP001281003">
    <property type="component" value="Unassembled WGS sequence"/>
</dbReference>
<reference evidence="3" key="1">
    <citation type="journal article" date="2023" name="Mol. Phylogenet. Evol.">
        <title>Genome-scale phylogeny and comparative genomics of the fungal order Sordariales.</title>
        <authorList>
            <person name="Hensen N."/>
            <person name="Bonometti L."/>
            <person name="Westerberg I."/>
            <person name="Brannstrom I.O."/>
            <person name="Guillou S."/>
            <person name="Cros-Aarteil S."/>
            <person name="Calhoun S."/>
            <person name="Haridas S."/>
            <person name="Kuo A."/>
            <person name="Mondo S."/>
            <person name="Pangilinan J."/>
            <person name="Riley R."/>
            <person name="LaButti K."/>
            <person name="Andreopoulos B."/>
            <person name="Lipzen A."/>
            <person name="Chen C."/>
            <person name="Yan M."/>
            <person name="Daum C."/>
            <person name="Ng V."/>
            <person name="Clum A."/>
            <person name="Steindorff A."/>
            <person name="Ohm R.A."/>
            <person name="Martin F."/>
            <person name="Silar P."/>
            <person name="Natvig D.O."/>
            <person name="Lalanne C."/>
            <person name="Gautier V."/>
            <person name="Ament-Velasquez S.L."/>
            <person name="Kruys A."/>
            <person name="Hutchinson M.I."/>
            <person name="Powell A.J."/>
            <person name="Barry K."/>
            <person name="Miller A.N."/>
            <person name="Grigoriev I.V."/>
            <person name="Debuchy R."/>
            <person name="Gladieux P."/>
            <person name="Hiltunen Thoren M."/>
            <person name="Johannesson H."/>
        </authorList>
    </citation>
    <scope>NUCLEOTIDE SEQUENCE</scope>
    <source>
        <strain evidence="3">FGSC 1904</strain>
    </source>
</reference>
<feature type="region of interest" description="Disordered" evidence="1">
    <location>
        <begin position="73"/>
        <end position="141"/>
    </location>
</feature>
<feature type="compositionally biased region" description="Gly residues" evidence="1">
    <location>
        <begin position="82"/>
        <end position="97"/>
    </location>
</feature>
<evidence type="ECO:0000313" key="4">
    <source>
        <dbReference type="Proteomes" id="UP001281003"/>
    </source>
</evidence>
<accession>A0AAE0P2J4</accession>
<evidence type="ECO:0000313" key="3">
    <source>
        <dbReference type="EMBL" id="KAK3391830.1"/>
    </source>
</evidence>
<feature type="transmembrane region" description="Helical" evidence="2">
    <location>
        <begin position="40"/>
        <end position="57"/>
    </location>
</feature>
<keyword evidence="4" id="KW-1185">Reference proteome</keyword>
<protein>
    <submittedName>
        <fullName evidence="3">Uncharacterized protein</fullName>
    </submittedName>
</protein>
<evidence type="ECO:0000256" key="2">
    <source>
        <dbReference type="SAM" id="Phobius"/>
    </source>
</evidence>
<dbReference type="EMBL" id="JAUTDP010000012">
    <property type="protein sequence ID" value="KAK3391830.1"/>
    <property type="molecule type" value="Genomic_DNA"/>
</dbReference>
<organism evidence="3 4">
    <name type="scientific">Sordaria brevicollis</name>
    <dbReference type="NCBI Taxonomy" id="83679"/>
    <lineage>
        <taxon>Eukaryota</taxon>
        <taxon>Fungi</taxon>
        <taxon>Dikarya</taxon>
        <taxon>Ascomycota</taxon>
        <taxon>Pezizomycotina</taxon>
        <taxon>Sordariomycetes</taxon>
        <taxon>Sordariomycetidae</taxon>
        <taxon>Sordariales</taxon>
        <taxon>Sordariaceae</taxon>
        <taxon>Sordaria</taxon>
    </lineage>
</organism>